<reference evidence="2" key="1">
    <citation type="submission" date="2017-02" db="EMBL/GenBank/DDBJ databases">
        <authorList>
            <person name="Varghese N."/>
            <person name="Submissions S."/>
        </authorList>
    </citation>
    <scope>NUCLEOTIDE SEQUENCE [LARGE SCALE GENOMIC DNA]</scope>
    <source>
        <strain evidence="2">ATCC 51356</strain>
    </source>
</reference>
<accession>A0A1T4KIY7</accession>
<protein>
    <submittedName>
        <fullName evidence="1">Uncharacterized protein</fullName>
    </submittedName>
</protein>
<name>A0A1T4KIY7_9PORP</name>
<organism evidence="1 2">
    <name type="scientific">Porphyromonas circumdentaria</name>
    <dbReference type="NCBI Taxonomy" id="29524"/>
    <lineage>
        <taxon>Bacteria</taxon>
        <taxon>Pseudomonadati</taxon>
        <taxon>Bacteroidota</taxon>
        <taxon>Bacteroidia</taxon>
        <taxon>Bacteroidales</taxon>
        <taxon>Porphyromonadaceae</taxon>
        <taxon>Porphyromonas</taxon>
    </lineage>
</organism>
<evidence type="ECO:0000313" key="1">
    <source>
        <dbReference type="EMBL" id="SJZ42370.1"/>
    </source>
</evidence>
<evidence type="ECO:0000313" key="2">
    <source>
        <dbReference type="Proteomes" id="UP000190121"/>
    </source>
</evidence>
<sequence>MKIFFGTYSDKFSYVQKISPPQDLTLLGKRTALVPLPEMKTTLGGGRLGLTHDGFAVALKLRLLTLGKCRHILLYLLIGDFAVNLCRVDTTMPQHLTHRLNRQAVFQTDGCGKSMPCGVRTRLCMGRTSSLDE</sequence>
<gene>
    <name evidence="1" type="ORF">SAMN02745171_00065</name>
</gene>
<keyword evidence="2" id="KW-1185">Reference proteome</keyword>
<proteinExistence type="predicted"/>
<dbReference type="EMBL" id="FUXE01000001">
    <property type="protein sequence ID" value="SJZ42370.1"/>
    <property type="molecule type" value="Genomic_DNA"/>
</dbReference>
<dbReference type="Proteomes" id="UP000190121">
    <property type="component" value="Unassembled WGS sequence"/>
</dbReference>
<dbReference type="AlphaFoldDB" id="A0A1T4KIY7"/>